<organism evidence="1 2">
    <name type="scientific">Mycolicibacterium hassiacum (strain DSM 44199 / CIP 105218 / JCM 12690 / 3849)</name>
    <name type="common">Mycobacterium hassiacum</name>
    <dbReference type="NCBI Taxonomy" id="1122247"/>
    <lineage>
        <taxon>Bacteria</taxon>
        <taxon>Bacillati</taxon>
        <taxon>Actinomycetota</taxon>
        <taxon>Actinomycetes</taxon>
        <taxon>Mycobacteriales</taxon>
        <taxon>Mycobacteriaceae</taxon>
        <taxon>Mycolicibacterium</taxon>
    </lineage>
</organism>
<protein>
    <submittedName>
        <fullName evidence="1">Uncharacterized protein</fullName>
    </submittedName>
</protein>
<dbReference type="Proteomes" id="UP000006265">
    <property type="component" value="Unassembled WGS sequence"/>
</dbReference>
<keyword evidence="2" id="KW-1185">Reference proteome</keyword>
<gene>
    <name evidence="1" type="ORF">C731_3544</name>
</gene>
<dbReference type="PATRIC" id="fig|1122247.3.peg.3399"/>
<comment type="caution">
    <text evidence="1">The sequence shown here is derived from an EMBL/GenBank/DDBJ whole genome shotgun (WGS) entry which is preliminary data.</text>
</comment>
<accession>K5BAL9</accession>
<reference evidence="1 2" key="1">
    <citation type="journal article" date="2012" name="J. Bacteriol.">
        <title>Genome sequence of Mycobacterium hassiacum DSM 44199, a rare source of heat-stable mycobacterial proteins.</title>
        <authorList>
            <person name="Tiago I."/>
            <person name="Maranha A."/>
            <person name="Mendes V."/>
            <person name="Alarico S."/>
            <person name="Moynihan P.J."/>
            <person name="Clarke A.J."/>
            <person name="Macedo-Ribeiro S."/>
            <person name="Pereira P.J."/>
            <person name="Empadinhas N."/>
        </authorList>
    </citation>
    <scope>NUCLEOTIDE SEQUENCE [LARGE SCALE GENOMIC DNA]</scope>
    <source>
        <strain evidence="2">DSM 44199 / CIP 105218 / JCM 12690 / 3849</strain>
    </source>
</reference>
<dbReference type="EMBL" id="AMRA01000097">
    <property type="protein sequence ID" value="EKF22470.1"/>
    <property type="molecule type" value="Genomic_DNA"/>
</dbReference>
<sequence length="38" mass="4224">MEDYLCAWTAVPDVSGAPATFTDRLSKLARHLRSIDDT</sequence>
<evidence type="ECO:0000313" key="1">
    <source>
        <dbReference type="EMBL" id="EKF22470.1"/>
    </source>
</evidence>
<dbReference type="AlphaFoldDB" id="K5BAL9"/>
<proteinExistence type="predicted"/>
<evidence type="ECO:0000313" key="2">
    <source>
        <dbReference type="Proteomes" id="UP000006265"/>
    </source>
</evidence>
<name>K5BAL9_MYCHD</name>